<dbReference type="EMBL" id="JAANNP010000036">
    <property type="protein sequence ID" value="NHC15550.1"/>
    <property type="molecule type" value="Genomic_DNA"/>
</dbReference>
<evidence type="ECO:0000313" key="4">
    <source>
        <dbReference type="Proteomes" id="UP000800981"/>
    </source>
</evidence>
<proteinExistence type="predicted"/>
<evidence type="ECO:0000313" key="3">
    <source>
        <dbReference type="EMBL" id="NHC15550.1"/>
    </source>
</evidence>
<comment type="caution">
    <text evidence="3">The sequence shown here is derived from an EMBL/GenBank/DDBJ whole genome shotgun (WGS) entry which is preliminary data.</text>
</comment>
<evidence type="ECO:0008006" key="5">
    <source>
        <dbReference type="Google" id="ProtNLM"/>
    </source>
</evidence>
<reference evidence="3 4" key="1">
    <citation type="submission" date="2020-03" db="EMBL/GenBank/DDBJ databases">
        <title>Two novel Motilibacter sp.</title>
        <authorList>
            <person name="Liu S."/>
        </authorList>
    </citation>
    <scope>NUCLEOTIDE SEQUENCE [LARGE SCALE GENOMIC DNA]</scope>
    <source>
        <strain evidence="3 4">E257</strain>
    </source>
</reference>
<evidence type="ECO:0000256" key="1">
    <source>
        <dbReference type="SAM" id="MobiDB-lite"/>
    </source>
</evidence>
<dbReference type="Proteomes" id="UP000800981">
    <property type="component" value="Unassembled WGS sequence"/>
</dbReference>
<evidence type="ECO:0000256" key="2">
    <source>
        <dbReference type="SAM" id="SignalP"/>
    </source>
</evidence>
<keyword evidence="2" id="KW-0732">Signal</keyword>
<protein>
    <recommendedName>
        <fullName evidence="5">Lipoprotein</fullName>
    </recommendedName>
</protein>
<keyword evidence="4" id="KW-1185">Reference proteome</keyword>
<feature type="signal peptide" evidence="2">
    <location>
        <begin position="1"/>
        <end position="25"/>
    </location>
</feature>
<sequence>MRRELPVAARLGGFAAVLVAAFACAYAVGTAFDDDSPAGTTVEKPAPAVVHDGADHTAEPLPTRVQPGHDN</sequence>
<organism evidence="3 4">
    <name type="scientific">Motilibacter deserti</name>
    <dbReference type="NCBI Taxonomy" id="2714956"/>
    <lineage>
        <taxon>Bacteria</taxon>
        <taxon>Bacillati</taxon>
        <taxon>Actinomycetota</taxon>
        <taxon>Actinomycetes</taxon>
        <taxon>Motilibacterales</taxon>
        <taxon>Motilibacteraceae</taxon>
        <taxon>Motilibacter</taxon>
    </lineage>
</organism>
<name>A0ABX0GY76_9ACTN</name>
<accession>A0ABX0GY76</accession>
<dbReference type="RefSeq" id="WP_166284050.1">
    <property type="nucleotide sequence ID" value="NZ_JAANNP010000036.1"/>
</dbReference>
<gene>
    <name evidence="3" type="ORF">G9H71_17355</name>
</gene>
<feature type="region of interest" description="Disordered" evidence="1">
    <location>
        <begin position="51"/>
        <end position="71"/>
    </location>
</feature>
<dbReference type="PROSITE" id="PS51257">
    <property type="entry name" value="PROKAR_LIPOPROTEIN"/>
    <property type="match status" value="1"/>
</dbReference>
<feature type="chain" id="PRO_5046167657" description="Lipoprotein" evidence="2">
    <location>
        <begin position="26"/>
        <end position="71"/>
    </location>
</feature>